<reference evidence="10 11" key="1">
    <citation type="submission" date="2018-11" db="EMBL/GenBank/DDBJ databases">
        <title>Cryobacterium sp. nov., isolated from rhizosphere soil of lettuce.</title>
        <authorList>
            <person name="Wang Y."/>
        </authorList>
    </citation>
    <scope>NUCLEOTIDE SEQUENCE [LARGE SCALE GENOMIC DNA]</scope>
    <source>
        <strain evidence="10 11">NEAU-85</strain>
    </source>
</reference>
<comment type="function">
    <text evidence="8">Catalyzes the attachment of proline to tRNA(Pro) in a two-step reaction: proline is first activated by ATP to form Pro-AMP and then transferred to the acceptor end of tRNA(Pro).</text>
</comment>
<gene>
    <name evidence="8" type="primary">proS</name>
    <name evidence="10" type="ORF">EEJ31_01000</name>
</gene>
<dbReference type="GO" id="GO:0005737">
    <property type="term" value="C:cytoplasm"/>
    <property type="evidence" value="ECO:0007669"/>
    <property type="project" value="UniProtKB-SubCell"/>
</dbReference>
<dbReference type="RefSeq" id="WP_123044411.1">
    <property type="nucleotide sequence ID" value="NZ_RDSR01000001.1"/>
</dbReference>
<dbReference type="InterPro" id="IPR004154">
    <property type="entry name" value="Anticodon-bd"/>
</dbReference>
<dbReference type="HAMAP" id="MF_01571">
    <property type="entry name" value="Pro_tRNA_synth_type3"/>
    <property type="match status" value="1"/>
</dbReference>
<dbReference type="CDD" id="cd00778">
    <property type="entry name" value="ProRS_core_arch_euk"/>
    <property type="match status" value="1"/>
</dbReference>
<evidence type="ECO:0000256" key="8">
    <source>
        <dbReference type="HAMAP-Rule" id="MF_01571"/>
    </source>
</evidence>
<dbReference type="GO" id="GO:0005524">
    <property type="term" value="F:ATP binding"/>
    <property type="evidence" value="ECO:0007669"/>
    <property type="project" value="UniProtKB-UniRule"/>
</dbReference>
<comment type="subunit">
    <text evidence="8">Homodimer.</text>
</comment>
<name>A0A3M8LPS5_9MICO</name>
<dbReference type="AlphaFoldDB" id="A0A3M8LPS5"/>
<dbReference type="PROSITE" id="PS50862">
    <property type="entry name" value="AA_TRNA_LIGASE_II"/>
    <property type="match status" value="1"/>
</dbReference>
<dbReference type="Gene3D" id="3.30.930.10">
    <property type="entry name" value="Bira Bifunctional Protein, Domain 2"/>
    <property type="match status" value="1"/>
</dbReference>
<comment type="subcellular location">
    <subcellularLocation>
        <location evidence="8">Cytoplasm</location>
    </subcellularLocation>
</comment>
<dbReference type="FunFam" id="3.30.930.10:FF:000037">
    <property type="entry name" value="Proline--tRNA ligase"/>
    <property type="match status" value="1"/>
</dbReference>
<keyword evidence="1 8" id="KW-0963">Cytoplasm</keyword>
<dbReference type="SUPFAM" id="SSF55681">
    <property type="entry name" value="Class II aaRS and biotin synthetases"/>
    <property type="match status" value="1"/>
</dbReference>
<dbReference type="Pfam" id="PF00587">
    <property type="entry name" value="tRNA-synt_2b"/>
    <property type="match status" value="1"/>
</dbReference>
<dbReference type="Pfam" id="PF03129">
    <property type="entry name" value="HGTP_anticodon"/>
    <property type="match status" value="1"/>
</dbReference>
<dbReference type="GO" id="GO:0017101">
    <property type="term" value="C:aminoacyl-tRNA synthetase multienzyme complex"/>
    <property type="evidence" value="ECO:0007669"/>
    <property type="project" value="TreeGrafter"/>
</dbReference>
<dbReference type="GO" id="GO:0006433">
    <property type="term" value="P:prolyl-tRNA aminoacylation"/>
    <property type="evidence" value="ECO:0007669"/>
    <property type="project" value="UniProtKB-UniRule"/>
</dbReference>
<dbReference type="SUPFAM" id="SSF52954">
    <property type="entry name" value="Class II aaRS ABD-related"/>
    <property type="match status" value="1"/>
</dbReference>
<dbReference type="Gene3D" id="3.40.50.800">
    <property type="entry name" value="Anticodon-binding domain"/>
    <property type="match status" value="1"/>
</dbReference>
<keyword evidence="2 8" id="KW-0436">Ligase</keyword>
<dbReference type="InterPro" id="IPR033721">
    <property type="entry name" value="ProRS_core_arch_euk"/>
</dbReference>
<accession>A0A3M8LPS5</accession>
<dbReference type="GO" id="GO:0004827">
    <property type="term" value="F:proline-tRNA ligase activity"/>
    <property type="evidence" value="ECO:0007669"/>
    <property type="project" value="UniProtKB-UniRule"/>
</dbReference>
<dbReference type="InterPro" id="IPR045864">
    <property type="entry name" value="aa-tRNA-synth_II/BPL/LPL"/>
</dbReference>
<evidence type="ECO:0000259" key="9">
    <source>
        <dbReference type="PROSITE" id="PS50862"/>
    </source>
</evidence>
<keyword evidence="11" id="KW-1185">Reference proteome</keyword>
<comment type="catalytic activity">
    <reaction evidence="7 8">
        <text>tRNA(Pro) + L-proline + ATP = L-prolyl-tRNA(Pro) + AMP + diphosphate</text>
        <dbReference type="Rhea" id="RHEA:14305"/>
        <dbReference type="Rhea" id="RHEA-COMP:9700"/>
        <dbReference type="Rhea" id="RHEA-COMP:9702"/>
        <dbReference type="ChEBI" id="CHEBI:30616"/>
        <dbReference type="ChEBI" id="CHEBI:33019"/>
        <dbReference type="ChEBI" id="CHEBI:60039"/>
        <dbReference type="ChEBI" id="CHEBI:78442"/>
        <dbReference type="ChEBI" id="CHEBI:78532"/>
        <dbReference type="ChEBI" id="CHEBI:456215"/>
        <dbReference type="EC" id="6.1.1.15"/>
    </reaction>
</comment>
<dbReference type="OrthoDB" id="9809052at2"/>
<evidence type="ECO:0000256" key="4">
    <source>
        <dbReference type="ARBA" id="ARBA00022840"/>
    </source>
</evidence>
<protein>
    <recommendedName>
        <fullName evidence="8">Proline--tRNA ligase</fullName>
        <ecNumber evidence="8">6.1.1.15</ecNumber>
    </recommendedName>
    <alternativeName>
        <fullName evidence="8">Prolyl-tRNA synthetase</fullName>
        <shortName evidence="8">ProRS</shortName>
    </alternativeName>
</protein>
<dbReference type="InterPro" id="IPR006195">
    <property type="entry name" value="aa-tRNA-synth_II"/>
</dbReference>
<evidence type="ECO:0000256" key="7">
    <source>
        <dbReference type="ARBA" id="ARBA00047671"/>
    </source>
</evidence>
<comment type="domain">
    <text evidence="8">Consists of three domains: the N-terminal catalytic domain, the anticodon-binding domain and the C-terminal extension.</text>
</comment>
<dbReference type="InterPro" id="IPR002314">
    <property type="entry name" value="aa-tRNA-synt_IIb"/>
</dbReference>
<evidence type="ECO:0000256" key="6">
    <source>
        <dbReference type="ARBA" id="ARBA00023146"/>
    </source>
</evidence>
<evidence type="ECO:0000256" key="5">
    <source>
        <dbReference type="ARBA" id="ARBA00022917"/>
    </source>
</evidence>
<sequence length="474" mass="52728">MAHSSRTNVLTSQQDDFPRWYQDVLEKAELAENGPVRGTMVIRPYAYWLWERMQAEVDGRIKATGAENVYLPLFIPQSYLAREAEHVEGFSPELAVVTHAGGKELPEPVVVRPTSETLFGELMSKWIQSHRDLPMLLNRWANVVRWEMRPRLFLRTSEFLWQEGHTAHATREEANAYALRIHLDVYRDFLQNVLAIPVLVGVKSRRERFAGAINTMTCEAMMGDGKALQMATSHELGQNFAKAFDITFASSSGQVEPCWTTSWGSSTRMVGGLIMAHGDDQGIRIPPRVAPVQVVVLAVKVDERTMTIGSSLVRELITAGVRARLDNRTTQGFGRRATEWELKGVPVRLEVGPRDLQSGHATIVRRDGGAKESVRLEAVSTTIVALLESIHTEMIEAARQRLMDRTVEAASVTEALDAAKAGFARIPWEQLGEEGEDALNREAVSVRCLQTRQGTVPGNGDLASDLMAIVGRSY</sequence>
<evidence type="ECO:0000313" key="11">
    <source>
        <dbReference type="Proteomes" id="UP000279859"/>
    </source>
</evidence>
<evidence type="ECO:0000256" key="2">
    <source>
        <dbReference type="ARBA" id="ARBA00022598"/>
    </source>
</evidence>
<dbReference type="PANTHER" id="PTHR43382">
    <property type="entry name" value="PROLYL-TRNA SYNTHETASE"/>
    <property type="match status" value="1"/>
</dbReference>
<evidence type="ECO:0000256" key="1">
    <source>
        <dbReference type="ARBA" id="ARBA00022490"/>
    </source>
</evidence>
<comment type="caution">
    <text evidence="10">The sequence shown here is derived from an EMBL/GenBank/DDBJ whole genome shotgun (WGS) entry which is preliminary data.</text>
</comment>
<dbReference type="Proteomes" id="UP000279859">
    <property type="component" value="Unassembled WGS sequence"/>
</dbReference>
<comment type="similarity">
    <text evidence="8">Belongs to the class-II aminoacyl-tRNA synthetase family. ProS type 3 subfamily.</text>
</comment>
<dbReference type="PANTHER" id="PTHR43382:SF3">
    <property type="entry name" value="PROLINE--TRNA LIGASE, CHLOROPLASTIC_MITOCHONDRIAL"/>
    <property type="match status" value="1"/>
</dbReference>
<organism evidence="10 11">
    <name type="scientific">Cryobacterium tepidiphilum</name>
    <dbReference type="NCBI Taxonomy" id="2486026"/>
    <lineage>
        <taxon>Bacteria</taxon>
        <taxon>Bacillati</taxon>
        <taxon>Actinomycetota</taxon>
        <taxon>Actinomycetes</taxon>
        <taxon>Micrococcales</taxon>
        <taxon>Microbacteriaceae</taxon>
        <taxon>Cryobacterium</taxon>
    </lineage>
</organism>
<evidence type="ECO:0000256" key="3">
    <source>
        <dbReference type="ARBA" id="ARBA00022741"/>
    </source>
</evidence>
<dbReference type="InterPro" id="IPR004499">
    <property type="entry name" value="Pro-tRNA-ligase_IIa_arc-type"/>
</dbReference>
<evidence type="ECO:0000313" key="10">
    <source>
        <dbReference type="EMBL" id="RNE67381.1"/>
    </source>
</evidence>
<keyword evidence="5 8" id="KW-0648">Protein biosynthesis</keyword>
<keyword evidence="4 8" id="KW-0067">ATP-binding</keyword>
<feature type="domain" description="Aminoacyl-transfer RNA synthetases class-II family profile" evidence="9">
    <location>
        <begin position="37"/>
        <end position="286"/>
    </location>
</feature>
<dbReference type="EMBL" id="RDSR01000001">
    <property type="protein sequence ID" value="RNE67381.1"/>
    <property type="molecule type" value="Genomic_DNA"/>
</dbReference>
<dbReference type="InterPro" id="IPR036621">
    <property type="entry name" value="Anticodon-bd_dom_sf"/>
</dbReference>
<proteinExistence type="inferred from homology"/>
<dbReference type="EC" id="6.1.1.15" evidence="8"/>
<keyword evidence="3 8" id="KW-0547">Nucleotide-binding</keyword>
<dbReference type="NCBIfam" id="TIGR00408">
    <property type="entry name" value="proS_fam_I"/>
    <property type="match status" value="1"/>
</dbReference>
<keyword evidence="6 8" id="KW-0030">Aminoacyl-tRNA synthetase</keyword>